<proteinExistence type="predicted"/>
<name>A0A0A9FWL8_ARUDO</name>
<dbReference type="EMBL" id="GBRH01180651">
    <property type="protein sequence ID" value="JAE17245.1"/>
    <property type="molecule type" value="Transcribed_RNA"/>
</dbReference>
<reference evidence="1" key="2">
    <citation type="journal article" date="2015" name="Data Brief">
        <title>Shoot transcriptome of the giant reed, Arundo donax.</title>
        <authorList>
            <person name="Barrero R.A."/>
            <person name="Guerrero F.D."/>
            <person name="Moolhuijzen P."/>
            <person name="Goolsby J.A."/>
            <person name="Tidwell J."/>
            <person name="Bellgard S.E."/>
            <person name="Bellgard M.I."/>
        </authorList>
    </citation>
    <scope>NUCLEOTIDE SEQUENCE</scope>
    <source>
        <tissue evidence="1">Shoot tissue taken approximately 20 cm above the soil surface</tissue>
    </source>
</reference>
<accession>A0A0A9FWL8</accession>
<sequence>MHHEAFHEWFRLHVSSKQNCNMKF</sequence>
<organism evidence="1">
    <name type="scientific">Arundo donax</name>
    <name type="common">Giant reed</name>
    <name type="synonym">Donax arundinaceus</name>
    <dbReference type="NCBI Taxonomy" id="35708"/>
    <lineage>
        <taxon>Eukaryota</taxon>
        <taxon>Viridiplantae</taxon>
        <taxon>Streptophyta</taxon>
        <taxon>Embryophyta</taxon>
        <taxon>Tracheophyta</taxon>
        <taxon>Spermatophyta</taxon>
        <taxon>Magnoliopsida</taxon>
        <taxon>Liliopsida</taxon>
        <taxon>Poales</taxon>
        <taxon>Poaceae</taxon>
        <taxon>PACMAD clade</taxon>
        <taxon>Arundinoideae</taxon>
        <taxon>Arundineae</taxon>
        <taxon>Arundo</taxon>
    </lineage>
</organism>
<evidence type="ECO:0000313" key="1">
    <source>
        <dbReference type="EMBL" id="JAE17245.1"/>
    </source>
</evidence>
<reference evidence="1" key="1">
    <citation type="submission" date="2014-09" db="EMBL/GenBank/DDBJ databases">
        <authorList>
            <person name="Magalhaes I.L.F."/>
            <person name="Oliveira U."/>
            <person name="Santos F.R."/>
            <person name="Vidigal T.H.D.A."/>
            <person name="Brescovit A.D."/>
            <person name="Santos A.J."/>
        </authorList>
    </citation>
    <scope>NUCLEOTIDE SEQUENCE</scope>
    <source>
        <tissue evidence="1">Shoot tissue taken approximately 20 cm above the soil surface</tissue>
    </source>
</reference>
<protein>
    <submittedName>
        <fullName evidence="1">Uncharacterized protein</fullName>
    </submittedName>
</protein>
<dbReference type="AlphaFoldDB" id="A0A0A9FWL8"/>